<name>A2Q557_MEDTR</name>
<dbReference type="AlphaFoldDB" id="A2Q557"/>
<proteinExistence type="predicted"/>
<protein>
    <submittedName>
        <fullName evidence="1">Uncharacterized protein</fullName>
    </submittedName>
</protein>
<accession>A2Q557</accession>
<sequence>MIEIMKAKGNNDYKAPHMQKDALFRQDKLPTTLDCDWHLVTETMEYLNNVQ</sequence>
<organism evidence="1">
    <name type="scientific">Medicago truncatula</name>
    <name type="common">Barrel medic</name>
    <name type="synonym">Medicago tribuloides</name>
    <dbReference type="NCBI Taxonomy" id="3880"/>
    <lineage>
        <taxon>Eukaryota</taxon>
        <taxon>Viridiplantae</taxon>
        <taxon>Streptophyta</taxon>
        <taxon>Embryophyta</taxon>
        <taxon>Tracheophyta</taxon>
        <taxon>Spermatophyta</taxon>
        <taxon>Magnoliopsida</taxon>
        <taxon>eudicotyledons</taxon>
        <taxon>Gunneridae</taxon>
        <taxon>Pentapetalae</taxon>
        <taxon>rosids</taxon>
        <taxon>fabids</taxon>
        <taxon>Fabales</taxon>
        <taxon>Fabaceae</taxon>
        <taxon>Papilionoideae</taxon>
        <taxon>50 kb inversion clade</taxon>
        <taxon>NPAAA clade</taxon>
        <taxon>Hologalegina</taxon>
        <taxon>IRL clade</taxon>
        <taxon>Trifolieae</taxon>
        <taxon>Medicago</taxon>
    </lineage>
</organism>
<reference evidence="1" key="2">
    <citation type="submission" date="2007-03" db="EMBL/GenBank/DDBJ databases">
        <authorList>
            <consortium name="The International Medicago Genome Annotation Group"/>
        </authorList>
    </citation>
    <scope>NUCLEOTIDE SEQUENCE</scope>
</reference>
<dbReference type="EMBL" id="AC160012">
    <property type="protein sequence ID" value="ABN08757.1"/>
    <property type="molecule type" value="Genomic_DNA"/>
</dbReference>
<gene>
    <name evidence="1" type="ORF">MtrDRAFT_AC160012g12v2</name>
</gene>
<evidence type="ECO:0000313" key="1">
    <source>
        <dbReference type="EMBL" id="ABN08757.1"/>
    </source>
</evidence>
<reference evidence="1" key="1">
    <citation type="submission" date="2005-04" db="EMBL/GenBank/DDBJ databases">
        <authorList>
            <person name="Town C.D."/>
        </authorList>
    </citation>
    <scope>NUCLEOTIDE SEQUENCE</scope>
</reference>